<evidence type="ECO:0000256" key="3">
    <source>
        <dbReference type="ARBA" id="ARBA00023163"/>
    </source>
</evidence>
<dbReference type="SUPFAM" id="SSF46785">
    <property type="entry name" value="Winged helix' DNA-binding domain"/>
    <property type="match status" value="1"/>
</dbReference>
<keyword evidence="2" id="KW-0238">DNA-binding</keyword>
<dbReference type="PANTHER" id="PTHR30154">
    <property type="entry name" value="LEUCINE-RESPONSIVE REGULATORY PROTEIN"/>
    <property type="match status" value="1"/>
</dbReference>
<dbReference type="InterPro" id="IPR011991">
    <property type="entry name" value="ArsR-like_HTH"/>
</dbReference>
<accession>A0A919XC48</accession>
<dbReference type="InterPro" id="IPR019888">
    <property type="entry name" value="Tscrpt_reg_AsnC-like"/>
</dbReference>
<dbReference type="Proteomes" id="UP000679779">
    <property type="component" value="Unassembled WGS sequence"/>
</dbReference>
<feature type="domain" description="HTH asnC-type" evidence="4">
    <location>
        <begin position="1"/>
        <end position="62"/>
    </location>
</feature>
<comment type="caution">
    <text evidence="5">The sequence shown here is derived from an EMBL/GenBank/DDBJ whole genome shotgun (WGS) entry which is preliminary data.</text>
</comment>
<dbReference type="PRINTS" id="PR00033">
    <property type="entry name" value="HTHASNC"/>
</dbReference>
<dbReference type="Pfam" id="PF13412">
    <property type="entry name" value="HTH_24"/>
    <property type="match status" value="1"/>
</dbReference>
<dbReference type="InterPro" id="IPR036388">
    <property type="entry name" value="WH-like_DNA-bd_sf"/>
</dbReference>
<protein>
    <submittedName>
        <fullName evidence="5">AsnC family transcriptional regulator</fullName>
    </submittedName>
</protein>
<dbReference type="RefSeq" id="WP_160037574.1">
    <property type="nucleotide sequence ID" value="NZ_BORQ01000001.1"/>
</dbReference>
<dbReference type="PANTHER" id="PTHR30154:SF20">
    <property type="entry name" value="LEUCINE-RESPONSIVE REGULATORY PROTEIN"/>
    <property type="match status" value="1"/>
</dbReference>
<dbReference type="Pfam" id="PF01037">
    <property type="entry name" value="AsnC_trans_reg"/>
    <property type="match status" value="1"/>
</dbReference>
<dbReference type="GO" id="GO:0043565">
    <property type="term" value="F:sequence-specific DNA binding"/>
    <property type="evidence" value="ECO:0007669"/>
    <property type="project" value="InterPro"/>
</dbReference>
<evidence type="ECO:0000256" key="1">
    <source>
        <dbReference type="ARBA" id="ARBA00023015"/>
    </source>
</evidence>
<gene>
    <name evidence="5" type="ORF">J2TS6_09050</name>
</gene>
<dbReference type="InterPro" id="IPR019887">
    <property type="entry name" value="Tscrpt_reg_AsnC/Lrp_C"/>
</dbReference>
<reference evidence="5" key="1">
    <citation type="submission" date="2021-03" db="EMBL/GenBank/DDBJ databases">
        <title>Antimicrobial resistance genes in bacteria isolated from Japanese honey, and their potential for conferring macrolide and lincosamide resistance in the American foulbrood pathogen Paenibacillus larvae.</title>
        <authorList>
            <person name="Okamoto M."/>
            <person name="Kumagai M."/>
            <person name="Kanamori H."/>
            <person name="Takamatsu D."/>
        </authorList>
    </citation>
    <scope>NUCLEOTIDE SEQUENCE</scope>
    <source>
        <strain evidence="5">J2TS6</strain>
    </source>
</reference>
<dbReference type="GO" id="GO:0043200">
    <property type="term" value="P:response to amino acid"/>
    <property type="evidence" value="ECO:0007669"/>
    <property type="project" value="TreeGrafter"/>
</dbReference>
<keyword evidence="3" id="KW-0804">Transcription</keyword>
<name>A0A919XC48_9BACL</name>
<dbReference type="PROSITE" id="PS50956">
    <property type="entry name" value="HTH_ASNC_2"/>
    <property type="match status" value="1"/>
</dbReference>
<evidence type="ECO:0000259" key="4">
    <source>
        <dbReference type="PROSITE" id="PS50956"/>
    </source>
</evidence>
<keyword evidence="1" id="KW-0805">Transcription regulation</keyword>
<organism evidence="5 6">
    <name type="scientific">Paenibacillus albilobatus</name>
    <dbReference type="NCBI Taxonomy" id="2716884"/>
    <lineage>
        <taxon>Bacteria</taxon>
        <taxon>Bacillati</taxon>
        <taxon>Bacillota</taxon>
        <taxon>Bacilli</taxon>
        <taxon>Bacillales</taxon>
        <taxon>Paenibacillaceae</taxon>
        <taxon>Paenibacillus</taxon>
    </lineage>
</organism>
<dbReference type="EMBL" id="BORQ01000001">
    <property type="protein sequence ID" value="GIO29764.1"/>
    <property type="molecule type" value="Genomic_DNA"/>
</dbReference>
<evidence type="ECO:0000256" key="2">
    <source>
        <dbReference type="ARBA" id="ARBA00023125"/>
    </source>
</evidence>
<sequence length="143" mass="16357">MDQTDLKILNILQDNARISISELGRMINMTGPAVTERIRKLEEKEVIRSYRAVLSPEKLGKAITAFVIIQVNRCDLFTDFCRRSPDVAEIHQISGQFNFLIKVVTESMQSLERFRRECSEFGFTQTMTVLSTPFDPKGVPLDD</sequence>
<proteinExistence type="predicted"/>
<evidence type="ECO:0000313" key="5">
    <source>
        <dbReference type="EMBL" id="GIO29764.1"/>
    </source>
</evidence>
<dbReference type="InterPro" id="IPR036390">
    <property type="entry name" value="WH_DNA-bd_sf"/>
</dbReference>
<dbReference type="SMART" id="SM00344">
    <property type="entry name" value="HTH_ASNC"/>
    <property type="match status" value="1"/>
</dbReference>
<dbReference type="SUPFAM" id="SSF54909">
    <property type="entry name" value="Dimeric alpha+beta barrel"/>
    <property type="match status" value="1"/>
</dbReference>
<dbReference type="InterPro" id="IPR000485">
    <property type="entry name" value="AsnC-type_HTH_dom"/>
</dbReference>
<dbReference type="GO" id="GO:0005829">
    <property type="term" value="C:cytosol"/>
    <property type="evidence" value="ECO:0007669"/>
    <property type="project" value="TreeGrafter"/>
</dbReference>
<dbReference type="AlphaFoldDB" id="A0A919XC48"/>
<evidence type="ECO:0000313" key="6">
    <source>
        <dbReference type="Proteomes" id="UP000679779"/>
    </source>
</evidence>
<dbReference type="Gene3D" id="1.10.10.10">
    <property type="entry name" value="Winged helix-like DNA-binding domain superfamily/Winged helix DNA-binding domain"/>
    <property type="match status" value="1"/>
</dbReference>
<keyword evidence="6" id="KW-1185">Reference proteome</keyword>
<dbReference type="CDD" id="cd00090">
    <property type="entry name" value="HTH_ARSR"/>
    <property type="match status" value="1"/>
</dbReference>
<dbReference type="InterPro" id="IPR011008">
    <property type="entry name" value="Dimeric_a/b-barrel"/>
</dbReference>
<dbReference type="Gene3D" id="3.30.70.920">
    <property type="match status" value="1"/>
</dbReference>